<comment type="caution">
    <text evidence="1">The sequence shown here is derived from an EMBL/GenBank/DDBJ whole genome shotgun (WGS) entry which is preliminary data.</text>
</comment>
<proteinExistence type="predicted"/>
<dbReference type="EMBL" id="JAEPCR010000119">
    <property type="protein sequence ID" value="MCG7980293.1"/>
    <property type="molecule type" value="Genomic_DNA"/>
</dbReference>
<evidence type="ECO:0000313" key="1">
    <source>
        <dbReference type="EMBL" id="MCG7980293.1"/>
    </source>
</evidence>
<sequence length="73" mass="8403">MDLEIKKRLNSIDDCIHGIDTTAKILEKLELEQPKWADSLIRDGLITSIRQLSYLASYQTSMIDDELSSEFDE</sequence>
<reference evidence="1" key="1">
    <citation type="journal article" date="2021" name="Proc. Natl. Acad. Sci. U.S.A.">
        <title>Global biogeography of chemosynthetic symbionts reveals both localized and globally distributed symbiont groups. .</title>
        <authorList>
            <person name="Osvatic J.T."/>
            <person name="Wilkins L.G.E."/>
            <person name="Leibrecht L."/>
            <person name="Leray M."/>
            <person name="Zauner S."/>
            <person name="Polzin J."/>
            <person name="Camacho Y."/>
            <person name="Gros O."/>
            <person name="van Gils J.A."/>
            <person name="Eisen J.A."/>
            <person name="Petersen J.M."/>
            <person name="Yuen B."/>
        </authorList>
    </citation>
    <scope>NUCLEOTIDE SEQUENCE</scope>
    <source>
        <strain evidence="1">MAGclacostrist055</strain>
    </source>
</reference>
<dbReference type="AlphaFoldDB" id="A0A9E4TVX7"/>
<evidence type="ECO:0000313" key="2">
    <source>
        <dbReference type="Proteomes" id="UP000886674"/>
    </source>
</evidence>
<name>A0A9E4TVX7_9GAMM</name>
<dbReference type="Proteomes" id="UP000886674">
    <property type="component" value="Unassembled WGS sequence"/>
</dbReference>
<gene>
    <name evidence="1" type="ORF">JAY77_19365</name>
</gene>
<protein>
    <submittedName>
        <fullName evidence="1">Uncharacterized protein</fullName>
    </submittedName>
</protein>
<organism evidence="1 2">
    <name type="scientific">Candidatus Thiodiazotropha taylori</name>
    <dbReference type="NCBI Taxonomy" id="2792791"/>
    <lineage>
        <taxon>Bacteria</taxon>
        <taxon>Pseudomonadati</taxon>
        <taxon>Pseudomonadota</taxon>
        <taxon>Gammaproteobacteria</taxon>
        <taxon>Chromatiales</taxon>
        <taxon>Sedimenticolaceae</taxon>
        <taxon>Candidatus Thiodiazotropha</taxon>
    </lineage>
</organism>
<accession>A0A9E4TVX7</accession>